<dbReference type="InterPro" id="IPR025478">
    <property type="entry name" value="COP23"/>
</dbReference>
<dbReference type="AlphaFoldDB" id="A0A2T1C273"/>
<organism evidence="2 3">
    <name type="scientific">Merismopedia glauca CCAP 1448/3</name>
    <dbReference type="NCBI Taxonomy" id="1296344"/>
    <lineage>
        <taxon>Bacteria</taxon>
        <taxon>Bacillati</taxon>
        <taxon>Cyanobacteriota</taxon>
        <taxon>Cyanophyceae</taxon>
        <taxon>Synechococcales</taxon>
        <taxon>Merismopediaceae</taxon>
        <taxon>Merismopedia</taxon>
    </lineage>
</organism>
<gene>
    <name evidence="2" type="ORF">C7B64_13695</name>
</gene>
<proteinExistence type="predicted"/>
<comment type="caution">
    <text evidence="2">The sequence shown here is derived from an EMBL/GenBank/DDBJ whole genome shotgun (WGS) entry which is preliminary data.</text>
</comment>
<reference evidence="2 3" key="1">
    <citation type="submission" date="2018-02" db="EMBL/GenBank/DDBJ databases">
        <authorList>
            <person name="Cohen D.B."/>
            <person name="Kent A.D."/>
        </authorList>
    </citation>
    <scope>NUCLEOTIDE SEQUENCE [LARGE SCALE GENOMIC DNA]</scope>
    <source>
        <strain evidence="2 3">CCAP 1448/3</strain>
    </source>
</reference>
<evidence type="ECO:0000256" key="1">
    <source>
        <dbReference type="SAM" id="SignalP"/>
    </source>
</evidence>
<evidence type="ECO:0000313" key="2">
    <source>
        <dbReference type="EMBL" id="PSB02342.1"/>
    </source>
</evidence>
<reference evidence="2 3" key="2">
    <citation type="submission" date="2018-03" db="EMBL/GenBank/DDBJ databases">
        <title>The ancient ancestry and fast evolution of plastids.</title>
        <authorList>
            <person name="Moore K.R."/>
            <person name="Magnabosco C."/>
            <person name="Momper L."/>
            <person name="Gold D.A."/>
            <person name="Bosak T."/>
            <person name="Fournier G.P."/>
        </authorList>
    </citation>
    <scope>NUCLEOTIDE SEQUENCE [LARGE SCALE GENOMIC DNA]</scope>
    <source>
        <strain evidence="2 3">CCAP 1448/3</strain>
    </source>
</reference>
<feature type="signal peptide" evidence="1">
    <location>
        <begin position="1"/>
        <end position="29"/>
    </location>
</feature>
<accession>A0A2T1C273</accession>
<name>A0A2T1C273_9CYAN</name>
<keyword evidence="3" id="KW-1185">Reference proteome</keyword>
<dbReference type="OrthoDB" id="490444at2"/>
<dbReference type="Pfam" id="PF14218">
    <property type="entry name" value="COP23"/>
    <property type="match status" value="1"/>
</dbReference>
<keyword evidence="1" id="KW-0732">Signal</keyword>
<evidence type="ECO:0000313" key="3">
    <source>
        <dbReference type="Proteomes" id="UP000238762"/>
    </source>
</evidence>
<feature type="chain" id="PRO_5015610893" evidence="1">
    <location>
        <begin position="30"/>
        <end position="179"/>
    </location>
</feature>
<protein>
    <submittedName>
        <fullName evidence="2">Uncharacterized protein</fullName>
    </submittedName>
</protein>
<dbReference type="EMBL" id="PVWJ01000064">
    <property type="protein sequence ID" value="PSB02342.1"/>
    <property type="molecule type" value="Genomic_DNA"/>
</dbReference>
<dbReference type="RefSeq" id="WP_106289220.1">
    <property type="nucleotide sequence ID" value="NZ_CAWNTC010000074.1"/>
</dbReference>
<dbReference type="Proteomes" id="UP000238762">
    <property type="component" value="Unassembled WGS sequence"/>
</dbReference>
<sequence>MKITSISPLLAGCTLGAIALSLSIIPAQASEDVQFICASGYDRQTNKRFPTTFALSSQKKVAVIRWKYPWFHHDLSSLERCQQVSARFQSAYNNSSLAFITNSKNNGQKVICTSYRRGGACSVVLLTLRPSDDAIEVLSILKDALRGRGTQPLMHSSGEVQVYYQIDLKKFLEMAPSES</sequence>